<dbReference type="PANTHER" id="PTHR36057">
    <property type="match status" value="1"/>
</dbReference>
<reference evidence="1 2" key="1">
    <citation type="submission" date="2020-08" db="EMBL/GenBank/DDBJ databases">
        <title>Genomic Encyclopedia of Type Strains, Phase IV (KMG-IV): sequencing the most valuable type-strain genomes for metagenomic binning, comparative biology and taxonomic classification.</title>
        <authorList>
            <person name="Goeker M."/>
        </authorList>
    </citation>
    <scope>NUCLEOTIDE SEQUENCE [LARGE SCALE GENOMIC DNA]</scope>
    <source>
        <strain evidence="1 2">DSM 4737</strain>
    </source>
</reference>
<sequence length="247" mass="26447">MRLKGLFIVGAVLAASTLGVGSTAQPAGARAPVRATPTEPVVVELFTAQGCGSCPEANRVVEALAGDPGVIALTYAVDYWDYRGWPDTFAKPEFAQRQRAYRSAMRLRNVYTPQIVIDGRRQVSGARAPEVQSAVTEEAARLVFPPQIEFRDSGEAVGVGSGRAPRGGAEVWAVVYRPGTQEVEVEGGDNRGQTVRHMNVVREIARLGDWGGKPMLFSLPDDIAEGEAVVVMVQAKTDRRILSAAGN</sequence>
<dbReference type="InterPro" id="IPR010634">
    <property type="entry name" value="DUF1223"/>
</dbReference>
<dbReference type="SUPFAM" id="SSF52833">
    <property type="entry name" value="Thioredoxin-like"/>
    <property type="match status" value="1"/>
</dbReference>
<dbReference type="InterPro" id="IPR036249">
    <property type="entry name" value="Thioredoxin-like_sf"/>
</dbReference>
<name>A0A7W9CG90_9CAUL</name>
<evidence type="ECO:0000313" key="2">
    <source>
        <dbReference type="Proteomes" id="UP000545037"/>
    </source>
</evidence>
<dbReference type="PANTHER" id="PTHR36057:SF1">
    <property type="entry name" value="LIPOPROTEIN LIPID ATTACHMENT SITE-LIKE PROTEIN, PUTATIVE (DUF1223)-RELATED"/>
    <property type="match status" value="1"/>
</dbReference>
<evidence type="ECO:0008006" key="3">
    <source>
        <dbReference type="Google" id="ProtNLM"/>
    </source>
</evidence>
<comment type="caution">
    <text evidence="1">The sequence shown here is derived from an EMBL/GenBank/DDBJ whole genome shotgun (WGS) entry which is preliminary data.</text>
</comment>
<organism evidence="1 2">
    <name type="scientific">Brevundimonas variabilis</name>
    <dbReference type="NCBI Taxonomy" id="74312"/>
    <lineage>
        <taxon>Bacteria</taxon>
        <taxon>Pseudomonadati</taxon>
        <taxon>Pseudomonadota</taxon>
        <taxon>Alphaproteobacteria</taxon>
        <taxon>Caulobacterales</taxon>
        <taxon>Caulobacteraceae</taxon>
        <taxon>Brevundimonas</taxon>
    </lineage>
</organism>
<keyword evidence="2" id="KW-1185">Reference proteome</keyword>
<dbReference type="AlphaFoldDB" id="A0A7W9CG90"/>
<protein>
    <recommendedName>
        <fullName evidence="3">DUF1223 domain-containing protein</fullName>
    </recommendedName>
</protein>
<evidence type="ECO:0000313" key="1">
    <source>
        <dbReference type="EMBL" id="MBB5745088.1"/>
    </source>
</evidence>
<gene>
    <name evidence="1" type="ORF">GGR13_000660</name>
</gene>
<accession>A0A7W9CG90</accession>
<dbReference type="RefSeq" id="WP_183212019.1">
    <property type="nucleotide sequence ID" value="NZ_JACHOR010000001.1"/>
</dbReference>
<dbReference type="Gene3D" id="3.40.30.10">
    <property type="entry name" value="Glutaredoxin"/>
    <property type="match status" value="1"/>
</dbReference>
<proteinExistence type="predicted"/>
<dbReference type="EMBL" id="JACHOR010000001">
    <property type="protein sequence ID" value="MBB5745088.1"/>
    <property type="molecule type" value="Genomic_DNA"/>
</dbReference>
<dbReference type="Proteomes" id="UP000545037">
    <property type="component" value="Unassembled WGS sequence"/>
</dbReference>
<dbReference type="Pfam" id="PF06764">
    <property type="entry name" value="DUF1223"/>
    <property type="match status" value="1"/>
</dbReference>